<feature type="region of interest" description="Disordered" evidence="7">
    <location>
        <begin position="1"/>
        <end position="43"/>
    </location>
</feature>
<feature type="region of interest" description="Disordered" evidence="7">
    <location>
        <begin position="826"/>
        <end position="850"/>
    </location>
</feature>
<dbReference type="EMBL" id="CCBN010000009">
    <property type="protein sequence ID" value="CDO55012.1"/>
    <property type="molecule type" value="Genomic_DNA"/>
</dbReference>
<feature type="region of interest" description="Disordered" evidence="7">
    <location>
        <begin position="353"/>
        <end position="395"/>
    </location>
</feature>
<dbReference type="STRING" id="1173061.A0A0J9XDR3"/>
<dbReference type="GO" id="GO:0000978">
    <property type="term" value="F:RNA polymerase II cis-regulatory region sequence-specific DNA binding"/>
    <property type="evidence" value="ECO:0007669"/>
    <property type="project" value="TreeGrafter"/>
</dbReference>
<feature type="region of interest" description="Disordered" evidence="7">
    <location>
        <begin position="315"/>
        <end position="340"/>
    </location>
</feature>
<dbReference type="PRINTS" id="PR00619">
    <property type="entry name" value="GATAZNFINGER"/>
</dbReference>
<dbReference type="PROSITE" id="PS50114">
    <property type="entry name" value="GATA_ZN_FINGER_2"/>
    <property type="match status" value="1"/>
</dbReference>
<sequence>MSSNEQNPPLSNLFTPTTTSQTSIAPAYSDQNITRRSLYIPSDPSDLLSSLSDEFDLNSVLEAPNPLSAGDSTLGHFTKPENAQHHHQKTHQNHQSTFIAHQPPPLSQQPSVEPDSTDSIFGIINNAQRSLQQKDRIDNLVWRLAKSRNQAAMTGAKGSATILKPDPFDSSLFGNHQNPTPTDTSPESNAGHSPFIEDRDLLLNGVLHSSITPAASRKRVAAFSPMISATTGAGHQQNLHTPSQLSNEYGMISPDDNDVAEYQLDTQLDDLTALNETTVDDFILPKDNMTSDSMFNDATSPASLNTHNNTIIANNTSNNNSTINNTSNNPHNNNFTNNFSSISSNLGNNHSSFNNSFRNSSNNNFNNANPTNFSDNSNFGNSNNNNTNENMNNDMTNQNAFEFSLDPLAFEGLADMMDQPMTSRTPTDNDFNFSVDLSEIDNAASSLGMNFHEIIPTNDRFVATKSAIPGQSAFDVTGSQPVGIGSPTIETGSSFAPSYNHNQPSFSSRLRANEVTSPKSRNNLPVNLNGFSHVAGPREVHGFHTGSFSRGSSSNSIARPPNTGSLNLHFYTGKTAKFELGLDDDDESNASNLTTPALSPASSYNPSSPYAETGQGRRQVITSPSANNFSQQPPPTETEILVPRKTKLARTESQSSVSTSMKNAYYNTNHPSSNNTPTSGSNNNNNNNNNNNKSSNSKESRNSSTATIIPAQPKIEVKNPGQLFSVSSLPGVTSFPLNTQRNKARPFSISSSAKNLSSLAAKTPSFSTSLNLNFDTPVECTNCHTRTTPLWRRNPEGLPLCNACGLFLKLHGEVRPLSLKTDVIKKRNRGSNASRNHTNNASSTDIAKNVDSATKGKTTISKSSSNLPSLAASSGNNATAIPIAKNLTNPNSANNSASVAASGSVVEPFGSANLGKHVPIAPKRMIALAPAPPKPVPVAIKASPANVPASITSANSFTQTPFQEYKGGATKPERKKKAVY</sequence>
<dbReference type="CDD" id="cd00202">
    <property type="entry name" value="ZnF_GATA"/>
    <property type="match status" value="1"/>
</dbReference>
<feature type="compositionally biased region" description="Polar residues" evidence="7">
    <location>
        <begin position="1"/>
        <end position="35"/>
    </location>
</feature>
<keyword evidence="5" id="KW-0539">Nucleus</keyword>
<feature type="region of interest" description="Disordered" evidence="7">
    <location>
        <begin position="62"/>
        <end position="117"/>
    </location>
</feature>
<evidence type="ECO:0000256" key="7">
    <source>
        <dbReference type="SAM" id="MobiDB-lite"/>
    </source>
</evidence>
<evidence type="ECO:0000256" key="3">
    <source>
        <dbReference type="ARBA" id="ARBA00022771"/>
    </source>
</evidence>
<evidence type="ECO:0000256" key="2">
    <source>
        <dbReference type="ARBA" id="ARBA00022723"/>
    </source>
</evidence>
<evidence type="ECO:0000313" key="10">
    <source>
        <dbReference type="Proteomes" id="UP000242525"/>
    </source>
</evidence>
<dbReference type="GO" id="GO:0008270">
    <property type="term" value="F:zinc ion binding"/>
    <property type="evidence" value="ECO:0007669"/>
    <property type="project" value="UniProtKB-KW"/>
</dbReference>
<feature type="compositionally biased region" description="Low complexity" evidence="7">
    <location>
        <begin position="667"/>
        <end position="695"/>
    </location>
</feature>
<keyword evidence="10" id="KW-1185">Reference proteome</keyword>
<keyword evidence="2" id="KW-0479">Metal-binding</keyword>
<evidence type="ECO:0000256" key="4">
    <source>
        <dbReference type="ARBA" id="ARBA00022833"/>
    </source>
</evidence>
<accession>A0A0J9XDR3</accession>
<dbReference type="InterPro" id="IPR000679">
    <property type="entry name" value="Znf_GATA"/>
</dbReference>
<dbReference type="InterPro" id="IPR013088">
    <property type="entry name" value="Znf_NHR/GATA"/>
</dbReference>
<name>A0A0J9XDR3_GEOCN</name>
<feature type="compositionally biased region" description="Polar residues" evidence="7">
    <location>
        <begin position="620"/>
        <end position="631"/>
    </location>
</feature>
<feature type="compositionally biased region" description="Polar residues" evidence="7">
    <location>
        <begin position="651"/>
        <end position="666"/>
    </location>
</feature>
<evidence type="ECO:0000259" key="8">
    <source>
        <dbReference type="PROSITE" id="PS50114"/>
    </source>
</evidence>
<dbReference type="PANTHER" id="PTHR10071:SF281">
    <property type="entry name" value="BOX A-BINDING FACTOR-RELATED"/>
    <property type="match status" value="1"/>
</dbReference>
<feature type="region of interest" description="Disordered" evidence="7">
    <location>
        <begin position="169"/>
        <end position="195"/>
    </location>
</feature>
<dbReference type="Proteomes" id="UP000242525">
    <property type="component" value="Unassembled WGS sequence"/>
</dbReference>
<protein>
    <recommendedName>
        <fullName evidence="8">GATA-type domain-containing protein</fullName>
    </recommendedName>
</protein>
<evidence type="ECO:0000313" key="9">
    <source>
        <dbReference type="EMBL" id="CDO55012.1"/>
    </source>
</evidence>
<keyword evidence="4" id="KW-0862">Zinc</keyword>
<dbReference type="InterPro" id="IPR039355">
    <property type="entry name" value="Transcription_factor_GATA"/>
</dbReference>
<feature type="compositionally biased region" description="Low complexity" evidence="7">
    <location>
        <begin position="596"/>
        <end position="611"/>
    </location>
</feature>
<dbReference type="SUPFAM" id="SSF57716">
    <property type="entry name" value="Glucocorticoid receptor-like (DNA-binding domain)"/>
    <property type="match status" value="1"/>
</dbReference>
<dbReference type="OrthoDB" id="515401at2759"/>
<feature type="region of interest" description="Disordered" evidence="7">
    <location>
        <begin position="582"/>
        <end position="705"/>
    </location>
</feature>
<comment type="caution">
    <text evidence="9">The sequence shown here is derived from an EMBL/GenBank/DDBJ whole genome shotgun (WGS) entry which is preliminary data.</text>
</comment>
<dbReference type="GO" id="GO:0000981">
    <property type="term" value="F:DNA-binding transcription factor activity, RNA polymerase II-specific"/>
    <property type="evidence" value="ECO:0007669"/>
    <property type="project" value="TreeGrafter"/>
</dbReference>
<keyword evidence="3 6" id="KW-0863">Zinc-finger</keyword>
<gene>
    <name evidence="9" type="ORF">BN980_GECA09s02716g</name>
</gene>
<feature type="compositionally biased region" description="Polar residues" evidence="7">
    <location>
        <begin position="172"/>
        <end position="191"/>
    </location>
</feature>
<dbReference type="GO" id="GO:0045944">
    <property type="term" value="P:positive regulation of transcription by RNA polymerase II"/>
    <property type="evidence" value="ECO:0007669"/>
    <property type="project" value="TreeGrafter"/>
</dbReference>
<evidence type="ECO:0000256" key="6">
    <source>
        <dbReference type="PROSITE-ProRule" id="PRU00094"/>
    </source>
</evidence>
<evidence type="ECO:0000256" key="5">
    <source>
        <dbReference type="ARBA" id="ARBA00023242"/>
    </source>
</evidence>
<dbReference type="SMART" id="SM00401">
    <property type="entry name" value="ZnF_GATA"/>
    <property type="match status" value="1"/>
</dbReference>
<feature type="domain" description="GATA-type" evidence="8">
    <location>
        <begin position="774"/>
        <end position="827"/>
    </location>
</feature>
<organism evidence="9 10">
    <name type="scientific">Geotrichum candidum</name>
    <name type="common">Oospora lactis</name>
    <name type="synonym">Dipodascus geotrichum</name>
    <dbReference type="NCBI Taxonomy" id="1173061"/>
    <lineage>
        <taxon>Eukaryota</taxon>
        <taxon>Fungi</taxon>
        <taxon>Dikarya</taxon>
        <taxon>Ascomycota</taxon>
        <taxon>Saccharomycotina</taxon>
        <taxon>Dipodascomycetes</taxon>
        <taxon>Dipodascales</taxon>
        <taxon>Dipodascaceae</taxon>
        <taxon>Geotrichum</taxon>
    </lineage>
</organism>
<dbReference type="PROSITE" id="PS00344">
    <property type="entry name" value="GATA_ZN_FINGER_1"/>
    <property type="match status" value="1"/>
</dbReference>
<dbReference type="AlphaFoldDB" id="A0A0J9XDR3"/>
<dbReference type="GO" id="GO:0000122">
    <property type="term" value="P:negative regulation of transcription by RNA polymerase II"/>
    <property type="evidence" value="ECO:0007669"/>
    <property type="project" value="TreeGrafter"/>
</dbReference>
<feature type="compositionally biased region" description="Polar residues" evidence="7">
    <location>
        <begin position="830"/>
        <end position="846"/>
    </location>
</feature>
<evidence type="ECO:0000256" key="1">
    <source>
        <dbReference type="ARBA" id="ARBA00004123"/>
    </source>
</evidence>
<comment type="subcellular location">
    <subcellularLocation>
        <location evidence="1">Nucleus</location>
    </subcellularLocation>
</comment>
<proteinExistence type="predicted"/>
<dbReference type="Pfam" id="PF00320">
    <property type="entry name" value="GATA"/>
    <property type="match status" value="1"/>
</dbReference>
<reference evidence="9" key="1">
    <citation type="submission" date="2014-03" db="EMBL/GenBank/DDBJ databases">
        <authorList>
            <person name="Casaregola S."/>
        </authorList>
    </citation>
    <scope>NUCLEOTIDE SEQUENCE [LARGE SCALE GENOMIC DNA]</scope>
    <source>
        <strain evidence="9">CLIB 918</strain>
    </source>
</reference>
<dbReference type="FunFam" id="3.30.50.10:FF:000007">
    <property type="entry name" value="Nitrogen regulatory AreA, N-terminal"/>
    <property type="match status" value="1"/>
</dbReference>
<dbReference type="GO" id="GO:0005634">
    <property type="term" value="C:nucleus"/>
    <property type="evidence" value="ECO:0007669"/>
    <property type="project" value="UniProtKB-SubCell"/>
</dbReference>
<dbReference type="PANTHER" id="PTHR10071">
    <property type="entry name" value="TRANSCRIPTION FACTOR GATA FAMILY MEMBER"/>
    <property type="match status" value="1"/>
</dbReference>
<dbReference type="Gene3D" id="3.30.50.10">
    <property type="entry name" value="Erythroid Transcription Factor GATA-1, subunit A"/>
    <property type="match status" value="1"/>
</dbReference>
<feature type="region of interest" description="Disordered" evidence="7">
    <location>
        <begin position="957"/>
        <end position="980"/>
    </location>
</feature>